<dbReference type="EMBL" id="MK770119">
    <property type="protein sequence ID" value="QCW23930.1"/>
    <property type="molecule type" value="Genomic_DNA"/>
</dbReference>
<dbReference type="Proteomes" id="UP000308921">
    <property type="component" value="Segment"/>
</dbReference>
<evidence type="ECO:0000313" key="2">
    <source>
        <dbReference type="Proteomes" id="UP000308921"/>
    </source>
</evidence>
<name>A0A4Y5P1U2_9CAUD</name>
<protein>
    <submittedName>
        <fullName evidence="1">Uncharacterized protein</fullName>
    </submittedName>
</protein>
<gene>
    <name evidence="1" type="ORF">AAS21_gp192</name>
</gene>
<proteinExistence type="predicted"/>
<organism evidence="1 2">
    <name type="scientific">Pantoea phage vB_PagS_AAS21</name>
    <dbReference type="NCBI Taxonomy" id="2575261"/>
    <lineage>
        <taxon>Viruses</taxon>
        <taxon>Duplodnaviria</taxon>
        <taxon>Heunggongvirae</taxon>
        <taxon>Uroviricota</taxon>
        <taxon>Caudoviricetes</taxon>
        <taxon>Demerecviridae</taxon>
        <taxon>Keyvirus</taxon>
        <taxon>Keyvirus AAS21</taxon>
    </lineage>
</organism>
<sequence>MISLTHVFNTGLTEWVGTAAIVADMVAEFGISKTHDAIQALYDMGKIDQSEAGTLLDVLKMEHCSSKQAARMIPLL</sequence>
<reference evidence="1 2" key="1">
    <citation type="submission" date="2019-04" db="EMBL/GenBank/DDBJ databases">
        <title>Complete genome sequence of Pantoea bacteriophage vB_PagS_AAS21.</title>
        <authorList>
            <person name="Truncaite L."/>
            <person name="Simoliuniene M."/>
            <person name="Zajanckauskaite A."/>
            <person name="Meskys R."/>
            <person name="Simoliunas E."/>
        </authorList>
    </citation>
    <scope>NUCLEOTIDE SEQUENCE [LARGE SCALE GENOMIC DNA]</scope>
</reference>
<evidence type="ECO:0000313" key="1">
    <source>
        <dbReference type="EMBL" id="QCW23930.1"/>
    </source>
</evidence>
<keyword evidence="2" id="KW-1185">Reference proteome</keyword>
<accession>A0A4Y5P1U2</accession>